<dbReference type="AlphaFoldDB" id="B8C2S5"/>
<reference evidence="3 4" key="1">
    <citation type="journal article" date="2004" name="Science">
        <title>The genome of the diatom Thalassiosira pseudonana: ecology, evolution, and metabolism.</title>
        <authorList>
            <person name="Armbrust E.V."/>
            <person name="Berges J.A."/>
            <person name="Bowler C."/>
            <person name="Green B.R."/>
            <person name="Martinez D."/>
            <person name="Putnam N.H."/>
            <person name="Zhou S."/>
            <person name="Allen A.E."/>
            <person name="Apt K.E."/>
            <person name="Bechner M."/>
            <person name="Brzezinski M.A."/>
            <person name="Chaal B.K."/>
            <person name="Chiovitti A."/>
            <person name="Davis A.K."/>
            <person name="Demarest M.S."/>
            <person name="Detter J.C."/>
            <person name="Glavina T."/>
            <person name="Goodstein D."/>
            <person name="Hadi M.Z."/>
            <person name="Hellsten U."/>
            <person name="Hildebrand M."/>
            <person name="Jenkins B.D."/>
            <person name="Jurka J."/>
            <person name="Kapitonov V.V."/>
            <person name="Kroger N."/>
            <person name="Lau W.W."/>
            <person name="Lane T.W."/>
            <person name="Larimer F.W."/>
            <person name="Lippmeier J.C."/>
            <person name="Lucas S."/>
            <person name="Medina M."/>
            <person name="Montsant A."/>
            <person name="Obornik M."/>
            <person name="Parker M.S."/>
            <person name="Palenik B."/>
            <person name="Pazour G.J."/>
            <person name="Richardson P.M."/>
            <person name="Rynearson T.A."/>
            <person name="Saito M.A."/>
            <person name="Schwartz D.C."/>
            <person name="Thamatrakoln K."/>
            <person name="Valentin K."/>
            <person name="Vardi A."/>
            <person name="Wilkerson F.P."/>
            <person name="Rokhsar D.S."/>
        </authorList>
    </citation>
    <scope>NUCLEOTIDE SEQUENCE [LARGE SCALE GENOMIC DNA]</scope>
    <source>
        <strain evidence="3 4">CCMP1335</strain>
    </source>
</reference>
<organism evidence="3 4">
    <name type="scientific">Thalassiosira pseudonana</name>
    <name type="common">Marine diatom</name>
    <name type="synonym">Cyclotella nana</name>
    <dbReference type="NCBI Taxonomy" id="35128"/>
    <lineage>
        <taxon>Eukaryota</taxon>
        <taxon>Sar</taxon>
        <taxon>Stramenopiles</taxon>
        <taxon>Ochrophyta</taxon>
        <taxon>Bacillariophyta</taxon>
        <taxon>Coscinodiscophyceae</taxon>
        <taxon>Thalassiosirophycidae</taxon>
        <taxon>Thalassiosirales</taxon>
        <taxon>Thalassiosiraceae</taxon>
        <taxon>Thalassiosira</taxon>
    </lineage>
</organism>
<dbReference type="RefSeq" id="XP_002290684.1">
    <property type="nucleotide sequence ID" value="XM_002290648.1"/>
</dbReference>
<dbReference type="InterPro" id="IPR000073">
    <property type="entry name" value="AB_hydrolase_1"/>
</dbReference>
<dbReference type="SUPFAM" id="SSF53474">
    <property type="entry name" value="alpha/beta-Hydrolases"/>
    <property type="match status" value="1"/>
</dbReference>
<reference evidence="3 4" key="2">
    <citation type="journal article" date="2008" name="Nature">
        <title>The Phaeodactylum genome reveals the evolutionary history of diatom genomes.</title>
        <authorList>
            <person name="Bowler C."/>
            <person name="Allen A.E."/>
            <person name="Badger J.H."/>
            <person name="Grimwood J."/>
            <person name="Jabbari K."/>
            <person name="Kuo A."/>
            <person name="Maheswari U."/>
            <person name="Martens C."/>
            <person name="Maumus F."/>
            <person name="Otillar R.P."/>
            <person name="Rayko E."/>
            <person name="Salamov A."/>
            <person name="Vandepoele K."/>
            <person name="Beszteri B."/>
            <person name="Gruber A."/>
            <person name="Heijde M."/>
            <person name="Katinka M."/>
            <person name="Mock T."/>
            <person name="Valentin K."/>
            <person name="Verret F."/>
            <person name="Berges J.A."/>
            <person name="Brownlee C."/>
            <person name="Cadoret J.P."/>
            <person name="Chiovitti A."/>
            <person name="Choi C.J."/>
            <person name="Coesel S."/>
            <person name="De Martino A."/>
            <person name="Detter J.C."/>
            <person name="Durkin C."/>
            <person name="Falciatore A."/>
            <person name="Fournet J."/>
            <person name="Haruta M."/>
            <person name="Huysman M.J."/>
            <person name="Jenkins B.D."/>
            <person name="Jiroutova K."/>
            <person name="Jorgensen R.E."/>
            <person name="Joubert Y."/>
            <person name="Kaplan A."/>
            <person name="Kroger N."/>
            <person name="Kroth P.G."/>
            <person name="La Roche J."/>
            <person name="Lindquist E."/>
            <person name="Lommer M."/>
            <person name="Martin-Jezequel V."/>
            <person name="Lopez P.J."/>
            <person name="Lucas S."/>
            <person name="Mangogna M."/>
            <person name="McGinnis K."/>
            <person name="Medlin L.K."/>
            <person name="Montsant A."/>
            <person name="Oudot-Le Secq M.P."/>
            <person name="Napoli C."/>
            <person name="Obornik M."/>
            <person name="Parker M.S."/>
            <person name="Petit J.L."/>
            <person name="Porcel B.M."/>
            <person name="Poulsen N."/>
            <person name="Robison M."/>
            <person name="Rychlewski L."/>
            <person name="Rynearson T.A."/>
            <person name="Schmutz J."/>
            <person name="Shapiro H."/>
            <person name="Siaut M."/>
            <person name="Stanley M."/>
            <person name="Sussman M.R."/>
            <person name="Taylor A.R."/>
            <person name="Vardi A."/>
            <person name="von Dassow P."/>
            <person name="Vyverman W."/>
            <person name="Willis A."/>
            <person name="Wyrwicz L.S."/>
            <person name="Rokhsar D.S."/>
            <person name="Weissenbach J."/>
            <person name="Armbrust E.V."/>
            <person name="Green B.R."/>
            <person name="Van de Peer Y."/>
            <person name="Grigoriev I.V."/>
        </authorList>
    </citation>
    <scope>NUCLEOTIDE SEQUENCE [LARGE SCALE GENOMIC DNA]</scope>
    <source>
        <strain evidence="3 4">CCMP1335</strain>
    </source>
</reference>
<dbReference type="ESTHER" id="thaps-b8c2s5">
    <property type="family name" value="6_AlphaBeta_hydrolase"/>
</dbReference>
<dbReference type="OMA" id="LIHPIGV"/>
<evidence type="ECO:0000259" key="2">
    <source>
        <dbReference type="Pfam" id="PF12697"/>
    </source>
</evidence>
<gene>
    <name evidence="3" type="ORF">THAPSDRAFT_5388</name>
</gene>
<dbReference type="Gene3D" id="3.40.50.1820">
    <property type="entry name" value="alpha/beta hydrolase"/>
    <property type="match status" value="1"/>
</dbReference>
<dbReference type="KEGG" id="tps:THAPSDRAFT_5388"/>
<dbReference type="Proteomes" id="UP000001449">
    <property type="component" value="Chromosome 5"/>
</dbReference>
<feature type="signal peptide" evidence="1">
    <location>
        <begin position="1"/>
        <end position="21"/>
    </location>
</feature>
<evidence type="ECO:0000313" key="3">
    <source>
        <dbReference type="EMBL" id="EED92436.1"/>
    </source>
</evidence>
<dbReference type="PaxDb" id="35128-Thaps5388"/>
<dbReference type="HOGENOM" id="CLU_768341_0_0_1"/>
<feature type="chain" id="PRO_5002868961" description="AB hydrolase-1 domain-containing protein" evidence="1">
    <location>
        <begin position="22"/>
        <end position="361"/>
    </location>
</feature>
<dbReference type="eggNOG" id="ENOG502S059">
    <property type="taxonomic scope" value="Eukaryota"/>
</dbReference>
<dbReference type="GeneID" id="7450047"/>
<keyword evidence="4" id="KW-1185">Reference proteome</keyword>
<dbReference type="EMBL" id="CM000642">
    <property type="protein sequence ID" value="EED92436.1"/>
    <property type="molecule type" value="Genomic_DNA"/>
</dbReference>
<evidence type="ECO:0000313" key="4">
    <source>
        <dbReference type="Proteomes" id="UP000001449"/>
    </source>
</evidence>
<accession>B8C2S5</accession>
<protein>
    <recommendedName>
        <fullName evidence="2">AB hydrolase-1 domain-containing protein</fullName>
    </recommendedName>
</protein>
<keyword evidence="1" id="KW-0732">Signal</keyword>
<name>B8C2S5_THAPS</name>
<evidence type="ECO:0000256" key="1">
    <source>
        <dbReference type="SAM" id="SignalP"/>
    </source>
</evidence>
<proteinExistence type="predicted"/>
<feature type="domain" description="AB hydrolase-1" evidence="2">
    <location>
        <begin position="81"/>
        <end position="354"/>
    </location>
</feature>
<dbReference type="Pfam" id="PF12697">
    <property type="entry name" value="Abhydrolase_6"/>
    <property type="match status" value="1"/>
</dbReference>
<dbReference type="InParanoid" id="B8C2S5"/>
<dbReference type="InterPro" id="IPR029058">
    <property type="entry name" value="AB_hydrolase_fold"/>
</dbReference>
<sequence>MLSKHRQVVLLASLLLNSAVAFIVGRVSLCRQEVATHLLRGTVPSNDVDEYISIETYQHKDFKLTYLHKQAAPGREGDRPIVLIHPVGIGLSSWFFAKLMAAYKNNPPMYAPDLIGCGIAHGADAWYPQKHGLFFPLSWVEGVETLIDTIVIPRWRGNKLSTLTNLFSKGTSSPPNDGGCLVITQGGLAPVGIMLAKRNPMTISNLMLTSPPTYQDVTTPIPQEELERNYNFLCSPTFGSLAFKLLESRQLIKFFSNLFLFQDECDEQWLDETQRELCVVARAPVQAFNAGLLQHRSFEEELKESPQMKMIVSGVGDNRGVGRHQYQIELEKCTMRTIEGLNVLPWENPDAVIDLIKELEY</sequence>